<dbReference type="Gene3D" id="1.25.40.380">
    <property type="entry name" value="Protein of unknown function DUF1810"/>
    <property type="match status" value="1"/>
</dbReference>
<gene>
    <name evidence="1" type="ORF">H9625_16045</name>
</gene>
<dbReference type="PANTHER" id="PTHR16222">
    <property type="entry name" value="ADP-RIBOSYLGLYCOHYDROLASE"/>
    <property type="match status" value="1"/>
</dbReference>
<dbReference type="Pfam" id="PF03747">
    <property type="entry name" value="ADP_ribosyl_GH"/>
    <property type="match status" value="1"/>
</dbReference>
<evidence type="ECO:0000313" key="1">
    <source>
        <dbReference type="EMBL" id="MBD8041920.1"/>
    </source>
</evidence>
<dbReference type="PANTHER" id="PTHR16222:SF12">
    <property type="entry name" value="ADP-RIBOSYLGLYCOHYDROLASE-RELATED"/>
    <property type="match status" value="1"/>
</dbReference>
<dbReference type="SUPFAM" id="SSF140736">
    <property type="entry name" value="Rv1873-like"/>
    <property type="match status" value="1"/>
</dbReference>
<keyword evidence="2" id="KW-1185">Reference proteome</keyword>
<dbReference type="SUPFAM" id="SSF101478">
    <property type="entry name" value="ADP-ribosylglycohydrolase"/>
    <property type="match status" value="1"/>
</dbReference>
<dbReference type="InterPro" id="IPR050792">
    <property type="entry name" value="ADP-ribosylglycohydrolase"/>
</dbReference>
<accession>A0ABR8YCI2</accession>
<dbReference type="InterPro" id="IPR005502">
    <property type="entry name" value="Ribosyl_crysJ1"/>
</dbReference>
<reference evidence="1 2" key="1">
    <citation type="submission" date="2020-08" db="EMBL/GenBank/DDBJ databases">
        <title>A Genomic Blueprint of the Chicken Gut Microbiome.</title>
        <authorList>
            <person name="Gilroy R."/>
            <person name="Ravi A."/>
            <person name="Getino M."/>
            <person name="Pursley I."/>
            <person name="Horton D.L."/>
            <person name="Alikhan N.-F."/>
            <person name="Baker D."/>
            <person name="Gharbi K."/>
            <person name="Hall N."/>
            <person name="Watson M."/>
            <person name="Adriaenssens E.M."/>
            <person name="Foster-Nyarko E."/>
            <person name="Jarju S."/>
            <person name="Secka A."/>
            <person name="Antonio M."/>
            <person name="Oren A."/>
            <person name="Chaudhuri R."/>
            <person name="La Ragione R.M."/>
            <person name="Hildebrand F."/>
            <person name="Pallen M.J."/>
        </authorList>
    </citation>
    <scope>NUCLEOTIDE SEQUENCE [LARGE SCALE GENOMIC DNA]</scope>
    <source>
        <strain evidence="1 2">Sa1CVN1</strain>
    </source>
</reference>
<organism evidence="1 2">
    <name type="scientific">Phocaeicola intestinalis</name>
    <dbReference type="NCBI Taxonomy" id="2762212"/>
    <lineage>
        <taxon>Bacteria</taxon>
        <taxon>Pseudomonadati</taxon>
        <taxon>Bacteroidota</taxon>
        <taxon>Bacteroidia</taxon>
        <taxon>Bacteroidales</taxon>
        <taxon>Bacteroidaceae</taxon>
        <taxon>Phocaeicola</taxon>
    </lineage>
</organism>
<dbReference type="Gene3D" id="1.10.4080.10">
    <property type="entry name" value="ADP-ribosylation/Crystallin J1"/>
    <property type="match status" value="1"/>
</dbReference>
<proteinExistence type="predicted"/>
<dbReference type="RefSeq" id="WP_191765311.1">
    <property type="nucleotide sequence ID" value="NZ_JACSPP010000079.1"/>
</dbReference>
<dbReference type="Proteomes" id="UP000620874">
    <property type="component" value="Unassembled WGS sequence"/>
</dbReference>
<name>A0ABR8YCI2_9BACT</name>
<dbReference type="InterPro" id="IPR036287">
    <property type="entry name" value="Rv1873-like_sf"/>
</dbReference>
<evidence type="ECO:0000313" key="2">
    <source>
        <dbReference type="Proteomes" id="UP000620874"/>
    </source>
</evidence>
<dbReference type="InterPro" id="IPR036705">
    <property type="entry name" value="Ribosyl_crysJ1_sf"/>
</dbReference>
<sequence length="402" mass="45193">MQIDRFLTAQQNTYAEALAEVKAGRKTNHWIWWIFPQLRGLGISETSDYYGIADLQEAQDYLKHPVLGNRLREITLVLLNTDKSAESVFGTLDAMKVRSCMTLFNQVATDDLFRRVLCKHFGGEQDALTLRLLRSSSKNFLAGAAAGDIIGSVYEWRGCKTPDFPLFGKDSKFTDDTVMTVANVRWLLEKGSLTDIMQDLGRRYPHAGYGGMFKKWLKEEYPQPYNSFGNGAAMRVSPVGWVFGTLEETLDAARESASVTHNHPEGIKGAQATAACIFLARKNHPKEAIKAYIEETFHYNLDRTCDEIRPTYRFDSRCQGSVPESIIAFLESADYESAVRLAVSLGGDTDTMGAIAGSIAEAYYGGVPETIREEVLKRLPEEFADLLQRFYAEYMELELEMD</sequence>
<dbReference type="Pfam" id="PF08837">
    <property type="entry name" value="DUF1810"/>
    <property type="match status" value="1"/>
</dbReference>
<comment type="caution">
    <text evidence="1">The sequence shown here is derived from an EMBL/GenBank/DDBJ whole genome shotgun (WGS) entry which is preliminary data.</text>
</comment>
<dbReference type="EMBL" id="JACSPP010000079">
    <property type="protein sequence ID" value="MBD8041920.1"/>
    <property type="molecule type" value="Genomic_DNA"/>
</dbReference>
<dbReference type="InterPro" id="IPR014937">
    <property type="entry name" value="DUF1810"/>
</dbReference>
<protein>
    <submittedName>
        <fullName evidence="1">DUF1810 family protein</fullName>
    </submittedName>
</protein>